<evidence type="ECO:0000313" key="2">
    <source>
        <dbReference type="EMBL" id="EEX20772.1"/>
    </source>
</evidence>
<dbReference type="PANTHER" id="PTHR22603">
    <property type="entry name" value="CHOLINE/ETHANOALAMINE KINASE"/>
    <property type="match status" value="1"/>
</dbReference>
<dbReference type="Proteomes" id="UP000003755">
    <property type="component" value="Unassembled WGS sequence"/>
</dbReference>
<dbReference type="STRING" id="537007.BLAHAN_06564"/>
<dbReference type="eggNOG" id="COG4750">
    <property type="taxonomic scope" value="Bacteria"/>
</dbReference>
<organism evidence="2 3">
    <name type="scientific">Blautia hansenii DSM 20583</name>
    <dbReference type="NCBI Taxonomy" id="537007"/>
    <lineage>
        <taxon>Bacteria</taxon>
        <taxon>Bacillati</taxon>
        <taxon>Bacillota</taxon>
        <taxon>Clostridia</taxon>
        <taxon>Lachnospirales</taxon>
        <taxon>Lachnospiraceae</taxon>
        <taxon>Blautia</taxon>
    </lineage>
</organism>
<dbReference type="GO" id="GO:0016779">
    <property type="term" value="F:nucleotidyltransferase activity"/>
    <property type="evidence" value="ECO:0007669"/>
    <property type="project" value="UniProtKB-ARBA"/>
</dbReference>
<keyword evidence="2" id="KW-0418">Kinase</keyword>
<proteinExistence type="predicted"/>
<dbReference type="Gene3D" id="3.90.1200.10">
    <property type="match status" value="1"/>
</dbReference>
<dbReference type="Pfam" id="PF12804">
    <property type="entry name" value="NTP_transf_3"/>
    <property type="match status" value="1"/>
</dbReference>
<dbReference type="eggNOG" id="COG0510">
    <property type="taxonomic scope" value="Bacteria"/>
</dbReference>
<dbReference type="GO" id="GO:0006646">
    <property type="term" value="P:phosphatidylethanolamine biosynthetic process"/>
    <property type="evidence" value="ECO:0007669"/>
    <property type="project" value="TreeGrafter"/>
</dbReference>
<dbReference type="InterPro" id="IPR011009">
    <property type="entry name" value="Kinase-like_dom_sf"/>
</dbReference>
<reference evidence="2" key="1">
    <citation type="submission" date="2009-09" db="EMBL/GenBank/DDBJ databases">
        <authorList>
            <person name="Weinstock G."/>
            <person name="Sodergren E."/>
            <person name="Clifton S."/>
            <person name="Fulton L."/>
            <person name="Fulton B."/>
            <person name="Courtney L."/>
            <person name="Fronick C."/>
            <person name="Harrison M."/>
            <person name="Strong C."/>
            <person name="Farmer C."/>
            <person name="Delahaunty K."/>
            <person name="Markovic C."/>
            <person name="Hall O."/>
            <person name="Minx P."/>
            <person name="Tomlinson C."/>
            <person name="Mitreva M."/>
            <person name="Nelson J."/>
            <person name="Hou S."/>
            <person name="Wollam A."/>
            <person name="Pepin K.H."/>
            <person name="Johnson M."/>
            <person name="Bhonagiri V."/>
            <person name="Nash W.E."/>
            <person name="Warren W."/>
            <person name="Chinwalla A."/>
            <person name="Mardis E.R."/>
            <person name="Wilson R.K."/>
        </authorList>
    </citation>
    <scope>NUCLEOTIDE SEQUENCE [LARGE SCALE GENOMIC DNA]</scope>
    <source>
        <strain evidence="2">DSM 20583</strain>
    </source>
</reference>
<dbReference type="Pfam" id="PF13412">
    <property type="entry name" value="HTH_24"/>
    <property type="match status" value="1"/>
</dbReference>
<comment type="caution">
    <text evidence="2">The sequence shown here is derived from an EMBL/GenBank/DDBJ whole genome shotgun (WGS) entry which is preliminary data.</text>
</comment>
<dbReference type="Gene3D" id="3.90.550.10">
    <property type="entry name" value="Spore Coat Polysaccharide Biosynthesis Protein SpsA, Chain A"/>
    <property type="match status" value="1"/>
</dbReference>
<dbReference type="GO" id="GO:0004305">
    <property type="term" value="F:ethanolamine kinase activity"/>
    <property type="evidence" value="ECO:0007669"/>
    <property type="project" value="TreeGrafter"/>
</dbReference>
<dbReference type="CDD" id="cd05151">
    <property type="entry name" value="ChoK-like"/>
    <property type="match status" value="1"/>
</dbReference>
<keyword evidence="2" id="KW-0808">Transferase</keyword>
<sequence length="597" mass="70641">MFIKIKRRKNMNIQEYDLMNCIMKQDYVNQRILSEITGYSLGKVNSSLKKLTELGYLDEKMQCTPKVYEELEDKKPNNAIILAAGFGMRMVPINVEVPKGILEIKDEPLIERLIKQLQEAGIFKIDIVVGFMKEQYDYLIDKYHVNLIYNKDYMTKNNLYSLKCVMDKVGNTYILPCDLWCFENPFSEREWYSWYMLSNREVEESNVRINRKKEIVETKKNELGNQMFGISYILKEEAEVLKENILRLSKEREYSYAFWEEAAMKNGKMILKPREVSQNLVYEINTLEELRELDEDSNQLNSDIISLISKVLSCDTKEIVEIKALKKGMTNRSFEFSCRGERYIMRVPGEGTDKMINRKNEYNVYQALEGQNICDPVCYMSPETGYKITKFLDNARVCDPYAEEDVQKCMKKLRGFHECKLQVNHEFDLFGQIEYYESLRNGTKSMYRDYEETKRKVYELKTYIDKAPKNIALTHIDAVPDNFLFTGDEIRLIDWEYAGMQDVHVDIAMFAIYAMYDREHVEKLIDAYFDNACERAIRIKIYAYIAVCGFLWSNWCEYKSICGVEFGEYSLRQYRYAKDYYKIVKEELSREGKEENV</sequence>
<protein>
    <submittedName>
        <fullName evidence="2">Choline/ethanolamine kinase</fullName>
    </submittedName>
</protein>
<dbReference type="InterPro" id="IPR029044">
    <property type="entry name" value="Nucleotide-diphossugar_trans"/>
</dbReference>
<gene>
    <name evidence="2" type="ORF">BLAHAN_06564</name>
</gene>
<dbReference type="EMBL" id="ABYU02000037">
    <property type="protein sequence ID" value="EEX20772.1"/>
    <property type="molecule type" value="Genomic_DNA"/>
</dbReference>
<dbReference type="InterPro" id="IPR025877">
    <property type="entry name" value="MobA-like_NTP_Trfase"/>
</dbReference>
<keyword evidence="3" id="KW-1185">Reference proteome</keyword>
<name>C9LAV4_BLAHA</name>
<dbReference type="SUPFAM" id="SSF56112">
    <property type="entry name" value="Protein kinase-like (PK-like)"/>
    <property type="match status" value="1"/>
</dbReference>
<evidence type="ECO:0000313" key="3">
    <source>
        <dbReference type="Proteomes" id="UP000003755"/>
    </source>
</evidence>
<dbReference type="SUPFAM" id="SSF53448">
    <property type="entry name" value="Nucleotide-diphospho-sugar transferases"/>
    <property type="match status" value="1"/>
</dbReference>
<evidence type="ECO:0000259" key="1">
    <source>
        <dbReference type="Pfam" id="PF12804"/>
    </source>
</evidence>
<dbReference type="Gene3D" id="3.30.200.20">
    <property type="entry name" value="Phosphorylase Kinase, domain 1"/>
    <property type="match status" value="1"/>
</dbReference>
<dbReference type="GO" id="GO:0005737">
    <property type="term" value="C:cytoplasm"/>
    <property type="evidence" value="ECO:0007669"/>
    <property type="project" value="TreeGrafter"/>
</dbReference>
<accession>C9LAV4</accession>
<feature type="domain" description="MobA-like NTP transferase" evidence="1">
    <location>
        <begin position="79"/>
        <end position="181"/>
    </location>
</feature>
<dbReference type="AlphaFoldDB" id="C9LAV4"/>
<dbReference type="Pfam" id="PF01633">
    <property type="entry name" value="Choline_kinase"/>
    <property type="match status" value="1"/>
</dbReference>
<dbReference type="HOGENOM" id="CLU_467630_0_0_9"/>
<dbReference type="PANTHER" id="PTHR22603:SF66">
    <property type="entry name" value="ETHANOLAMINE KINASE"/>
    <property type="match status" value="1"/>
</dbReference>